<dbReference type="AlphaFoldDB" id="W2HVT9"/>
<dbReference type="VEuPathDB" id="FungiDB:PPTG_19322"/>
<accession>W2HVT9</accession>
<protein>
    <submittedName>
        <fullName evidence="2">Uncharacterized protein</fullName>
    </submittedName>
</protein>
<organism evidence="2">
    <name type="scientific">Phytophthora nicotianae</name>
    <name type="common">Potato buckeye rot agent</name>
    <name type="synonym">Phytophthora parasitica</name>
    <dbReference type="NCBI Taxonomy" id="4792"/>
    <lineage>
        <taxon>Eukaryota</taxon>
        <taxon>Sar</taxon>
        <taxon>Stramenopiles</taxon>
        <taxon>Oomycota</taxon>
        <taxon>Peronosporomycetes</taxon>
        <taxon>Peronosporales</taxon>
        <taxon>Peronosporaceae</taxon>
        <taxon>Phytophthora</taxon>
    </lineage>
</organism>
<dbReference type="Proteomes" id="UP000053864">
    <property type="component" value="Unassembled WGS sequence"/>
</dbReference>
<feature type="region of interest" description="Disordered" evidence="1">
    <location>
        <begin position="123"/>
        <end position="155"/>
    </location>
</feature>
<sequence>MRNQRPEETIRSFGEIPGKKSSEHWLQNHRQQRMLEKRRSTAEYLHHQQYHQKENRTKARRLENHLHQLHHRRENHCWSHPRRHRKNQEIEKVEPKVVWRLVCCPNAWEATVYLHQRTNDKVTSAQQVHESPSNSLEHPHRRQIQIVTASRARKR</sequence>
<dbReference type="EMBL" id="KI676366">
    <property type="protein sequence ID" value="ETL25951.1"/>
    <property type="molecule type" value="Genomic_DNA"/>
</dbReference>
<feature type="compositionally biased region" description="Basic and acidic residues" evidence="1">
    <location>
        <begin position="1"/>
        <end position="10"/>
    </location>
</feature>
<evidence type="ECO:0000256" key="1">
    <source>
        <dbReference type="SAM" id="MobiDB-lite"/>
    </source>
</evidence>
<name>W2HVT9_PHYNI</name>
<feature type="compositionally biased region" description="Polar residues" evidence="1">
    <location>
        <begin position="123"/>
        <end position="136"/>
    </location>
</feature>
<proteinExistence type="predicted"/>
<reference evidence="2" key="1">
    <citation type="submission" date="2013-11" db="EMBL/GenBank/DDBJ databases">
        <title>The Genome Sequence of Phytophthora parasitica CJ05E6.</title>
        <authorList>
            <consortium name="The Broad Institute Genomics Platform"/>
            <person name="Russ C."/>
            <person name="Tyler B."/>
            <person name="Panabieres F."/>
            <person name="Shan W."/>
            <person name="Tripathy S."/>
            <person name="Grunwald N."/>
            <person name="Machado M."/>
            <person name="Johnson C.S."/>
            <person name="Arredondo F."/>
            <person name="Hong C."/>
            <person name="Coffey M."/>
            <person name="Young S.K."/>
            <person name="Zeng Q."/>
            <person name="Gargeya S."/>
            <person name="Fitzgerald M."/>
            <person name="Abouelleil A."/>
            <person name="Alvarado L."/>
            <person name="Chapman S.B."/>
            <person name="Gainer-Dewar J."/>
            <person name="Goldberg J."/>
            <person name="Griggs A."/>
            <person name="Gujja S."/>
            <person name="Hansen M."/>
            <person name="Howarth C."/>
            <person name="Imamovic A."/>
            <person name="Ireland A."/>
            <person name="Larimer J."/>
            <person name="McCowan C."/>
            <person name="Murphy C."/>
            <person name="Pearson M."/>
            <person name="Poon T.W."/>
            <person name="Priest M."/>
            <person name="Roberts A."/>
            <person name="Saif S."/>
            <person name="Shea T."/>
            <person name="Sykes S."/>
            <person name="Wortman J."/>
            <person name="Nusbaum C."/>
            <person name="Birren B."/>
        </authorList>
    </citation>
    <scope>NUCLEOTIDE SEQUENCE [LARGE SCALE GENOMIC DNA]</scope>
    <source>
        <strain evidence="2">CJ05E6</strain>
    </source>
</reference>
<gene>
    <name evidence="2" type="ORF">L916_20266</name>
</gene>
<feature type="region of interest" description="Disordered" evidence="1">
    <location>
        <begin position="1"/>
        <end position="24"/>
    </location>
</feature>
<evidence type="ECO:0000313" key="2">
    <source>
        <dbReference type="EMBL" id="ETL25951.1"/>
    </source>
</evidence>